<comment type="caution">
    <text evidence="1">The sequence shown here is derived from an EMBL/GenBank/DDBJ whole genome shotgun (WGS) entry which is preliminary data.</text>
</comment>
<dbReference type="OrthoDB" id="612737at2"/>
<organism evidence="1 2">
    <name type="scientific">Yoonia maritima</name>
    <dbReference type="NCBI Taxonomy" id="1435347"/>
    <lineage>
        <taxon>Bacteria</taxon>
        <taxon>Pseudomonadati</taxon>
        <taxon>Pseudomonadota</taxon>
        <taxon>Alphaproteobacteria</taxon>
        <taxon>Rhodobacterales</taxon>
        <taxon>Paracoccaceae</taxon>
        <taxon>Yoonia</taxon>
    </lineage>
</organism>
<dbReference type="AlphaFoldDB" id="A0A2T0VTW9"/>
<dbReference type="EMBL" id="PVTP01000016">
    <property type="protein sequence ID" value="PRY74632.1"/>
    <property type="molecule type" value="Genomic_DNA"/>
</dbReference>
<sequence length="680" mass="70792">MNYSDISARLADLAVTPPDLLRAALYISYLTEAQTALVTTFAKPTDQGGLGAEAYGFASAALQAEDVLSMLAGLLDRLVQPAVQGQMAKGSAPAPDGYDSYFATNILPTSATGSITPAQYQTNLDTFFAAQPIVKSALDVAAAQVVANIKTACTRFYADRAALQALYADQLDSMFHLLGIKQIVPMGGMFGHTGQQKLEVELVVSGAPSAGSMFDPNRFGNTIWVTYEPRDVEIDCLICGVSDAVNRATKTSFQQNSLAEIFNKAVAANTDKALAAQLQPLPVQLILPRNPSSQTTPPVATSYGYRQSLTAPPLTAQQRQQTSSLTANVLIQPDANVTTIGSAFHLTMGAICAVSSTFSITGLSSSAIVASAFVPYTPDTSAALIASVAGLEDTGLFSALPGQGGVDGSYQPAQVTTLNANGSELETQTVNLRTPNRLWTADATGNASVLGLPEMAAFLVQGFAASMTLWESIYTGADKSSVDAFVTRTANVAVAVPAISPALLATMYQEIFEDLPRAGSSLTLTKACDTTVSSHLSAAATAYKTASDTNADPAFIALSPLLAGKALQTLQVPELYHQIGGQDVLGPDGTVIPVPASITLYLDPQHPGNTTVLDVKGAADFPNRATYFADTPSSDRVITPQIKTLGTPAGIARTNALKTDLSKALGLGSDFAPASVVTLG</sequence>
<gene>
    <name evidence="1" type="ORF">CLV80_11614</name>
</gene>
<accession>A0A2T0VTW9</accession>
<dbReference type="Proteomes" id="UP000238007">
    <property type="component" value="Unassembled WGS sequence"/>
</dbReference>
<dbReference type="RefSeq" id="WP_106359197.1">
    <property type="nucleotide sequence ID" value="NZ_PVTP01000016.1"/>
</dbReference>
<name>A0A2T0VTW9_9RHOB</name>
<keyword evidence="2" id="KW-1185">Reference proteome</keyword>
<proteinExistence type="predicted"/>
<reference evidence="1 2" key="1">
    <citation type="submission" date="2018-03" db="EMBL/GenBank/DDBJ databases">
        <title>Genomic Encyclopedia of Archaeal and Bacterial Type Strains, Phase II (KMG-II): from individual species to whole genera.</title>
        <authorList>
            <person name="Goeker M."/>
        </authorList>
    </citation>
    <scope>NUCLEOTIDE SEQUENCE [LARGE SCALE GENOMIC DNA]</scope>
    <source>
        <strain evidence="1 2">DSM 101533</strain>
    </source>
</reference>
<protein>
    <submittedName>
        <fullName evidence="1">Uncharacterized protein</fullName>
    </submittedName>
</protein>
<evidence type="ECO:0000313" key="1">
    <source>
        <dbReference type="EMBL" id="PRY74632.1"/>
    </source>
</evidence>
<evidence type="ECO:0000313" key="2">
    <source>
        <dbReference type="Proteomes" id="UP000238007"/>
    </source>
</evidence>